<accession>A0A0B1P7D7</accession>
<reference evidence="2 3" key="1">
    <citation type="journal article" date="2014" name="BMC Genomics">
        <title>Adaptive genomic structural variation in the grape powdery mildew pathogen, Erysiphe necator.</title>
        <authorList>
            <person name="Jones L."/>
            <person name="Riaz S."/>
            <person name="Morales-Cruz A."/>
            <person name="Amrine K.C."/>
            <person name="McGuire B."/>
            <person name="Gubler W.D."/>
            <person name="Walker M.A."/>
            <person name="Cantu D."/>
        </authorList>
    </citation>
    <scope>NUCLEOTIDE SEQUENCE [LARGE SCALE GENOMIC DNA]</scope>
    <source>
        <strain evidence="3">c</strain>
    </source>
</reference>
<dbReference type="HOGENOM" id="CLU_006241_2_0_1"/>
<feature type="region of interest" description="Disordered" evidence="1">
    <location>
        <begin position="493"/>
        <end position="516"/>
    </location>
</feature>
<dbReference type="PANTHER" id="PTHR13060:SF0">
    <property type="entry name" value="PROTEIN ECDYSONELESS HOMOLOG"/>
    <property type="match status" value="1"/>
</dbReference>
<keyword evidence="3" id="KW-1185">Reference proteome</keyword>
<proteinExistence type="predicted"/>
<dbReference type="EMBL" id="JNVN01001802">
    <property type="protein sequence ID" value="KHJ32816.1"/>
    <property type="molecule type" value="Genomic_DNA"/>
</dbReference>
<evidence type="ECO:0000313" key="3">
    <source>
        <dbReference type="Proteomes" id="UP000030854"/>
    </source>
</evidence>
<feature type="region of interest" description="Disordered" evidence="1">
    <location>
        <begin position="439"/>
        <end position="481"/>
    </location>
</feature>
<name>A0A0B1P7D7_UNCNE</name>
<feature type="compositionally biased region" description="Polar residues" evidence="1">
    <location>
        <begin position="495"/>
        <end position="507"/>
    </location>
</feature>
<comment type="caution">
    <text evidence="2">The sequence shown here is derived from an EMBL/GenBank/DDBJ whole genome shotgun (WGS) entry which is preliminary data.</text>
</comment>
<feature type="compositionally biased region" description="Basic and acidic residues" evidence="1">
    <location>
        <begin position="456"/>
        <end position="478"/>
    </location>
</feature>
<dbReference type="AlphaFoldDB" id="A0A0B1P7D7"/>
<dbReference type="InterPro" id="IPR010770">
    <property type="entry name" value="Ecd"/>
</dbReference>
<dbReference type="OMA" id="TKDYIWQ"/>
<dbReference type="Pfam" id="PF07093">
    <property type="entry name" value="SGT1"/>
    <property type="match status" value="1"/>
</dbReference>
<gene>
    <name evidence="2" type="ORF">EV44_g5762</name>
</gene>
<evidence type="ECO:0000256" key="1">
    <source>
        <dbReference type="SAM" id="MobiDB-lite"/>
    </source>
</evidence>
<evidence type="ECO:0000313" key="2">
    <source>
        <dbReference type="EMBL" id="KHJ32816.1"/>
    </source>
</evidence>
<protein>
    <submittedName>
        <fullName evidence="2">Putative regulatory factor sgt1 protein</fullName>
    </submittedName>
</protein>
<dbReference type="STRING" id="52586.A0A0B1P7D7"/>
<feature type="compositionally biased region" description="Basic and acidic residues" evidence="1">
    <location>
        <begin position="13"/>
        <end position="23"/>
    </location>
</feature>
<dbReference type="Proteomes" id="UP000030854">
    <property type="component" value="Unassembled WGS sequence"/>
</dbReference>
<feature type="compositionally biased region" description="Acidic residues" evidence="1">
    <location>
        <begin position="446"/>
        <end position="455"/>
    </location>
</feature>
<organism evidence="2 3">
    <name type="scientific">Uncinula necator</name>
    <name type="common">Grape powdery mildew</name>
    <dbReference type="NCBI Taxonomy" id="52586"/>
    <lineage>
        <taxon>Eukaryota</taxon>
        <taxon>Fungi</taxon>
        <taxon>Dikarya</taxon>
        <taxon>Ascomycota</taxon>
        <taxon>Pezizomycotina</taxon>
        <taxon>Leotiomycetes</taxon>
        <taxon>Erysiphales</taxon>
        <taxon>Erysiphaceae</taxon>
        <taxon>Erysiphe</taxon>
    </lineage>
</organism>
<feature type="region of interest" description="Disordered" evidence="1">
    <location>
        <begin position="1"/>
        <end position="23"/>
    </location>
</feature>
<sequence>MNRRRNKSTMDSSDQHKPASLEDRFRELRNTREDYVEYSLYVIDSMLKTQDEVRNVCEVILRKSLEITKQLLEDHIWSCDSFKLEIQEDNDKIYLHGVTNFGDSLEDEWLIVYILKELSVQFPQLWIQVVDVDGEFLLIEAANALPRWLNPEIADNRVWIHNNKLYLIPLHATGCLSEPLKKSPISRSLKLSESLQIIEKNPVALICPPLVEKEAFYRLRNYPSQISESLHYALIQIPRRLAYILQRLPALTSPSVEAFYLRDPISLKYIKNDPSKFLFPPEDLVKMTTKFTKLRFAQLKSQEFQAPLSWEKKLQDAKKNDENSYEQLKLGMKLTCGVEILMKDSLYKNNKFIEKINLLMKENALDKTSALPSDVELLCWNEKFREDNENWMKIDFRDFERELDGKSGGKNLGSGFGDAKTQADLKKMVERFESFLNDEKAGPDGIELDDMDIDDDQKSFEDKSSDDSSDEDQNKDLSFDSNEFSRIIKEIIENPLNSIESDSQSAINDAKEMKETIEQMEKELRESGALNFDSEL</sequence>
<dbReference type="GO" id="GO:0005634">
    <property type="term" value="C:nucleus"/>
    <property type="evidence" value="ECO:0007669"/>
    <property type="project" value="TreeGrafter"/>
</dbReference>
<dbReference type="PANTHER" id="PTHR13060">
    <property type="entry name" value="SGT1 PROTEIN HSGT1 SUPPRESSOR OF GCR2"/>
    <property type="match status" value="1"/>
</dbReference>